<dbReference type="GO" id="GO:0006888">
    <property type="term" value="P:endoplasmic reticulum to Golgi vesicle-mediated transport"/>
    <property type="evidence" value="ECO:0007669"/>
    <property type="project" value="TreeGrafter"/>
</dbReference>
<evidence type="ECO:0000313" key="10">
    <source>
        <dbReference type="Proteomes" id="UP000187209"/>
    </source>
</evidence>
<keyword evidence="10" id="KW-1185">Reference proteome</keyword>
<sequence>MVVISASLLTKQGKILLARQFLEISRSSLEGLLNSFAKLVDSDRQHTYIDQENVRFVYQPLEDIYLVLITSKDSNIVEDIETLRLLSKVVQHYCPFGPDDANILKNGFELILAFDDVIALGYRESVTLSQILTYADMESAEERIFKEKQKAQMQEAKELAKRKQAELDKKRGLENVSNKSLPPIEEIPREALRPVIPEKEKEKVVETLVASNTKKPKGGMTLVSRGKKGMDI</sequence>
<dbReference type="EMBL" id="MPUH01000145">
    <property type="protein sequence ID" value="OMJ88665.1"/>
    <property type="molecule type" value="Genomic_DNA"/>
</dbReference>
<gene>
    <name evidence="9" type="ORF">SteCoe_9365</name>
</gene>
<proteinExistence type="inferred from homology"/>
<dbReference type="GO" id="GO:0006890">
    <property type="term" value="P:retrograde vesicle-mediated transport, Golgi to endoplasmic reticulum"/>
    <property type="evidence" value="ECO:0007669"/>
    <property type="project" value="UniProtKB-UniRule"/>
</dbReference>
<keyword evidence="6" id="KW-0472">Membrane</keyword>
<dbReference type="CDD" id="cd14830">
    <property type="entry name" value="Delta_COP_N"/>
    <property type="match status" value="1"/>
</dbReference>
<keyword evidence="6" id="KW-0931">ER-Golgi transport</keyword>
<comment type="subunit">
    <text evidence="2 6">Oligomeric complex that consists of at least the alpha, beta, beta', gamma, delta, epsilon and zeta subunits.</text>
</comment>
<keyword evidence="3 6" id="KW-0813">Transport</keyword>
<keyword evidence="6" id="KW-0333">Golgi apparatus</keyword>
<keyword evidence="8" id="KW-0175">Coiled coil</keyword>
<organism evidence="9 10">
    <name type="scientific">Stentor coeruleus</name>
    <dbReference type="NCBI Taxonomy" id="5963"/>
    <lineage>
        <taxon>Eukaryota</taxon>
        <taxon>Sar</taxon>
        <taxon>Alveolata</taxon>
        <taxon>Ciliophora</taxon>
        <taxon>Postciliodesmatophora</taxon>
        <taxon>Heterotrichea</taxon>
        <taxon>Heterotrichida</taxon>
        <taxon>Stentoridae</taxon>
        <taxon>Stentor</taxon>
    </lineage>
</organism>
<keyword evidence="6" id="KW-0968">Cytoplasmic vesicle</keyword>
<evidence type="ECO:0000256" key="1">
    <source>
        <dbReference type="ARBA" id="ARBA00010516"/>
    </source>
</evidence>
<dbReference type="FunFam" id="3.30.450.60:FF:000003">
    <property type="entry name" value="Coatomer subunit delta"/>
    <property type="match status" value="1"/>
</dbReference>
<dbReference type="OrthoDB" id="10266042at2759"/>
<evidence type="ECO:0000256" key="6">
    <source>
        <dbReference type="RuleBase" id="RU364018"/>
    </source>
</evidence>
<dbReference type="GO" id="GO:0000139">
    <property type="term" value="C:Golgi membrane"/>
    <property type="evidence" value="ECO:0007669"/>
    <property type="project" value="UniProtKB-SubCell"/>
</dbReference>
<comment type="similarity">
    <text evidence="1 6">Belongs to the adaptor complexes medium subunit family. Delta-COP subfamily.</text>
</comment>
<dbReference type="InterPro" id="IPR027059">
    <property type="entry name" value="Coatomer_dsu"/>
</dbReference>
<dbReference type="InterPro" id="IPR011012">
    <property type="entry name" value="Longin-like_dom_sf"/>
</dbReference>
<evidence type="ECO:0000313" key="9">
    <source>
        <dbReference type="EMBL" id="OMJ88665.1"/>
    </source>
</evidence>
<reference evidence="9 10" key="1">
    <citation type="submission" date="2016-11" db="EMBL/GenBank/DDBJ databases">
        <title>The macronuclear genome of Stentor coeruleus: a giant cell with tiny introns.</title>
        <authorList>
            <person name="Slabodnick M."/>
            <person name="Ruby J.G."/>
            <person name="Reiff S.B."/>
            <person name="Swart E.C."/>
            <person name="Gosai S."/>
            <person name="Prabakaran S."/>
            <person name="Witkowska E."/>
            <person name="Larue G.E."/>
            <person name="Fisher S."/>
            <person name="Freeman R.M."/>
            <person name="Gunawardena J."/>
            <person name="Chu W."/>
            <person name="Stover N.A."/>
            <person name="Gregory B.D."/>
            <person name="Nowacki M."/>
            <person name="Derisi J."/>
            <person name="Roy S.W."/>
            <person name="Marshall W.F."/>
            <person name="Sood P."/>
        </authorList>
    </citation>
    <scope>NUCLEOTIDE SEQUENCE [LARGE SCALE GENOMIC DNA]</scope>
    <source>
        <strain evidence="9">WM001</strain>
    </source>
</reference>
<dbReference type="Gene3D" id="3.30.450.60">
    <property type="match status" value="1"/>
</dbReference>
<dbReference type="PANTHER" id="PTHR10121:SF0">
    <property type="entry name" value="COATOMER SUBUNIT DELTA"/>
    <property type="match status" value="1"/>
</dbReference>
<evidence type="ECO:0000256" key="5">
    <source>
        <dbReference type="ARBA" id="ARBA00022927"/>
    </source>
</evidence>
<evidence type="ECO:0000256" key="4">
    <source>
        <dbReference type="ARBA" id="ARBA00022490"/>
    </source>
</evidence>
<keyword evidence="4 6" id="KW-0963">Cytoplasm</keyword>
<dbReference type="PANTHER" id="PTHR10121">
    <property type="entry name" value="COATOMER SUBUNIT DELTA"/>
    <property type="match status" value="1"/>
</dbReference>
<evidence type="ECO:0000256" key="2">
    <source>
        <dbReference type="ARBA" id="ARBA00011775"/>
    </source>
</evidence>
<accession>A0A1R2CI84</accession>
<dbReference type="Proteomes" id="UP000187209">
    <property type="component" value="Unassembled WGS sequence"/>
</dbReference>
<keyword evidence="5 6" id="KW-0653">Protein transport</keyword>
<evidence type="ECO:0000256" key="7">
    <source>
        <dbReference type="RuleBase" id="RU366052"/>
    </source>
</evidence>
<dbReference type="GO" id="GO:0051645">
    <property type="term" value="P:Golgi localization"/>
    <property type="evidence" value="ECO:0007669"/>
    <property type="project" value="TreeGrafter"/>
</dbReference>
<protein>
    <recommendedName>
        <fullName evidence="6">Coatomer subunit delta</fullName>
    </recommendedName>
</protein>
<evidence type="ECO:0000256" key="8">
    <source>
        <dbReference type="SAM" id="Coils"/>
    </source>
</evidence>
<comment type="function">
    <text evidence="6">The coatomer is a cytosolic protein complex that binds to dilysine motifs and reversibly associates with Golgi non-clathrin-coated vesicles, which further mediate biosynthetic protein transport from the ER, via the Golgi up to the trans Golgi network. Coatomer complex is required for budding from Golgi membranes, and is essential for the retrograde Golgi-to-ER transport of dilysine-tagged proteins.</text>
</comment>
<comment type="subcellular location">
    <subcellularLocation>
        <location evidence="6 7">Cytoplasm</location>
    </subcellularLocation>
    <subcellularLocation>
        <location evidence="6 7">Cytoplasmic vesicle</location>
        <location evidence="6 7">COPI-coated vesicle membrane</location>
        <topology evidence="6 7">Peripheral membrane protein</topology>
        <orientation evidence="6 7">Cytoplasmic side</orientation>
    </subcellularLocation>
    <subcellularLocation>
        <location evidence="6 7">Golgi apparatus membrane</location>
        <topology evidence="6 7">Peripheral membrane protein</topology>
        <orientation evidence="6 7">Cytoplasmic side</orientation>
    </subcellularLocation>
</comment>
<comment type="caution">
    <text evidence="9">The sequence shown here is derived from an EMBL/GenBank/DDBJ whole genome shotgun (WGS) entry which is preliminary data.</text>
</comment>
<dbReference type="GO" id="GO:0030126">
    <property type="term" value="C:COPI vesicle coat"/>
    <property type="evidence" value="ECO:0007669"/>
    <property type="project" value="UniProtKB-UniRule"/>
</dbReference>
<name>A0A1R2CI84_9CILI</name>
<feature type="coiled-coil region" evidence="8">
    <location>
        <begin position="137"/>
        <end position="173"/>
    </location>
</feature>
<dbReference type="SUPFAM" id="SSF64356">
    <property type="entry name" value="SNARE-like"/>
    <property type="match status" value="1"/>
</dbReference>
<dbReference type="AlphaFoldDB" id="A0A1R2CI84"/>
<evidence type="ECO:0000256" key="3">
    <source>
        <dbReference type="ARBA" id="ARBA00022448"/>
    </source>
</evidence>
<dbReference type="GO" id="GO:0015031">
    <property type="term" value="P:protein transport"/>
    <property type="evidence" value="ECO:0007669"/>
    <property type="project" value="UniProtKB-KW"/>
</dbReference>